<gene>
    <name evidence="2" type="ORF">SAMN05660337_1705</name>
</gene>
<dbReference type="PANTHER" id="PTHR30087">
    <property type="entry name" value="INNER MEMBRANE PROTEIN"/>
    <property type="match status" value="1"/>
</dbReference>
<accession>A0A1G9FU13</accession>
<dbReference type="PANTHER" id="PTHR30087:SF0">
    <property type="entry name" value="INNER MEMBRANE PROTEIN"/>
    <property type="match status" value="1"/>
</dbReference>
<proteinExistence type="predicted"/>
<evidence type="ECO:0000313" key="3">
    <source>
        <dbReference type="Proteomes" id="UP000199053"/>
    </source>
</evidence>
<dbReference type="Pfam" id="PF04463">
    <property type="entry name" value="2-thiour_desulf"/>
    <property type="match status" value="1"/>
</dbReference>
<dbReference type="Pfam" id="PF08349">
    <property type="entry name" value="DUF1722"/>
    <property type="match status" value="1"/>
</dbReference>
<dbReference type="InterPro" id="IPR017087">
    <property type="entry name" value="UCP037004"/>
</dbReference>
<dbReference type="InterPro" id="IPR007553">
    <property type="entry name" value="2-thiour_desulf"/>
</dbReference>
<evidence type="ECO:0000313" key="2">
    <source>
        <dbReference type="EMBL" id="SDK91909.1"/>
    </source>
</evidence>
<reference evidence="3" key="1">
    <citation type="submission" date="2016-10" db="EMBL/GenBank/DDBJ databases">
        <authorList>
            <person name="Varghese N."/>
            <person name="Submissions S."/>
        </authorList>
    </citation>
    <scope>NUCLEOTIDE SEQUENCE [LARGE SCALE GENOMIC DNA]</scope>
    <source>
        <strain evidence="3">DSM 16995</strain>
    </source>
</reference>
<dbReference type="PIRSF" id="PIRSF037004">
    <property type="entry name" value="UCP037004"/>
    <property type="match status" value="1"/>
</dbReference>
<dbReference type="AlphaFoldDB" id="A0A1G9FU13"/>
<evidence type="ECO:0000259" key="1">
    <source>
        <dbReference type="Pfam" id="PF08349"/>
    </source>
</evidence>
<dbReference type="EMBL" id="FNGA01000002">
    <property type="protein sequence ID" value="SDK91909.1"/>
    <property type="molecule type" value="Genomic_DNA"/>
</dbReference>
<sequence>MNYEERGSCNKVKLGIARCLLGESVRYDGSQKLDRYLRDILGQYVEWVPVCPEVECGMSIPREAVRLVGDLDSPRLVGRSSGKDWTAQMYDWGQKRLDQLEREDICGYVFRFGSPSNGMNRVKVYNDGNRVRHDGIGMWARMVMERFPGLPFEDDGRLHDPALRENFISRVFTLKRWRDAMSDGFTAGALVEFHTRHKMLIMAHNVQIYRAMGKIVAKAGTELPELLFAEYFEMLFKGLTYKLTVKKHINVLMHAFGYFKKDLSADEKQEMLELLDQFSKGLIPLIASITLLNHYVRKYSKDYLAKQYYLNPYPAELMLRNHV</sequence>
<feature type="domain" description="DUF1722" evidence="1">
    <location>
        <begin position="198"/>
        <end position="314"/>
    </location>
</feature>
<dbReference type="STRING" id="246191.SAMN05660337_1705"/>
<dbReference type="OrthoDB" id="495783at2"/>
<dbReference type="InterPro" id="IPR013560">
    <property type="entry name" value="DUF1722"/>
</dbReference>
<dbReference type="Proteomes" id="UP000199053">
    <property type="component" value="Unassembled WGS sequence"/>
</dbReference>
<dbReference type="RefSeq" id="WP_092160089.1">
    <property type="nucleotide sequence ID" value="NZ_FNGA01000002.1"/>
</dbReference>
<protein>
    <submittedName>
        <fullName evidence="2">Uncharacterized conserved protein YbgA, DUF1722 family</fullName>
    </submittedName>
</protein>
<keyword evidence="3" id="KW-1185">Reference proteome</keyword>
<organism evidence="2 3">
    <name type="scientific">Maridesulfovibrio ferrireducens</name>
    <dbReference type="NCBI Taxonomy" id="246191"/>
    <lineage>
        <taxon>Bacteria</taxon>
        <taxon>Pseudomonadati</taxon>
        <taxon>Thermodesulfobacteriota</taxon>
        <taxon>Desulfovibrionia</taxon>
        <taxon>Desulfovibrionales</taxon>
        <taxon>Desulfovibrionaceae</taxon>
        <taxon>Maridesulfovibrio</taxon>
    </lineage>
</organism>
<name>A0A1G9FU13_9BACT</name>